<protein>
    <submittedName>
        <fullName evidence="2">Uncharacterized protein</fullName>
    </submittedName>
</protein>
<sequence length="287" mass="31288">MPVTVSKRRSYLPTDTTEMEQRAWRWSLSVRGFNLDTEIARHSTTRHDTTRYAFDYSRGKSLASSIKTVGGKWYQQRRPSGAGWFGWLRISSRVLVFHTDDLAAHALARVRAREKERERPHGCGTHGQAGDHAGRQLSFRPVRGEDPAGRRVRSSTVGTYGLYGTASTPQFVAYATAPHHLCAASHVHLIGLGAACTHACLRQTPGPASEDEGVYLRQHCFLVGWAGESCVPTERAPAPAPHTCVLRSGQGDDGSGWLVALFGAFPSGDVQDFGGEVYVTAGRPAAM</sequence>
<organism evidence="2 3">
    <name type="scientific">Paraphaeosphaeria minitans</name>
    <dbReference type="NCBI Taxonomy" id="565426"/>
    <lineage>
        <taxon>Eukaryota</taxon>
        <taxon>Fungi</taxon>
        <taxon>Dikarya</taxon>
        <taxon>Ascomycota</taxon>
        <taxon>Pezizomycotina</taxon>
        <taxon>Dothideomycetes</taxon>
        <taxon>Pleosporomycetidae</taxon>
        <taxon>Pleosporales</taxon>
        <taxon>Massarineae</taxon>
        <taxon>Didymosphaeriaceae</taxon>
        <taxon>Paraphaeosphaeria</taxon>
    </lineage>
</organism>
<proteinExistence type="predicted"/>
<dbReference type="AlphaFoldDB" id="A0A9P6GQJ5"/>
<feature type="region of interest" description="Disordered" evidence="1">
    <location>
        <begin position="113"/>
        <end position="153"/>
    </location>
</feature>
<evidence type="ECO:0000313" key="2">
    <source>
        <dbReference type="EMBL" id="KAF9740022.1"/>
    </source>
</evidence>
<evidence type="ECO:0000256" key="1">
    <source>
        <dbReference type="SAM" id="MobiDB-lite"/>
    </source>
</evidence>
<keyword evidence="3" id="KW-1185">Reference proteome</keyword>
<name>A0A9P6GQJ5_9PLEO</name>
<reference evidence="2" key="1">
    <citation type="journal article" date="2020" name="Mol. Plant Microbe Interact.">
        <title>Genome Sequence of the Biocontrol Agent Coniothyrium minitans strain Conio (IMI 134523).</title>
        <authorList>
            <person name="Patel D."/>
            <person name="Shittu T.A."/>
            <person name="Baroncelli R."/>
            <person name="Muthumeenakshi S."/>
            <person name="Osborne T.H."/>
            <person name="Janganan T.K."/>
            <person name="Sreenivasaprasad S."/>
        </authorList>
    </citation>
    <scope>NUCLEOTIDE SEQUENCE</scope>
    <source>
        <strain evidence="2">Conio</strain>
    </source>
</reference>
<gene>
    <name evidence="2" type="ORF">PMIN01_02657</name>
</gene>
<accession>A0A9P6GQJ5</accession>
<dbReference type="Proteomes" id="UP000756921">
    <property type="component" value="Unassembled WGS sequence"/>
</dbReference>
<evidence type="ECO:0000313" key="3">
    <source>
        <dbReference type="Proteomes" id="UP000756921"/>
    </source>
</evidence>
<comment type="caution">
    <text evidence="2">The sequence shown here is derived from an EMBL/GenBank/DDBJ whole genome shotgun (WGS) entry which is preliminary data.</text>
</comment>
<dbReference type="EMBL" id="WJXW01000002">
    <property type="protein sequence ID" value="KAF9740022.1"/>
    <property type="molecule type" value="Genomic_DNA"/>
</dbReference>